<reference evidence="5" key="1">
    <citation type="journal article" date="2021" name="Nat. Commun.">
        <title>Genetic determinants of endophytism in the Arabidopsis root mycobiome.</title>
        <authorList>
            <person name="Mesny F."/>
            <person name="Miyauchi S."/>
            <person name="Thiergart T."/>
            <person name="Pickel B."/>
            <person name="Atanasova L."/>
            <person name="Karlsson M."/>
            <person name="Huettel B."/>
            <person name="Barry K.W."/>
            <person name="Haridas S."/>
            <person name="Chen C."/>
            <person name="Bauer D."/>
            <person name="Andreopoulos W."/>
            <person name="Pangilinan J."/>
            <person name="LaButti K."/>
            <person name="Riley R."/>
            <person name="Lipzen A."/>
            <person name="Clum A."/>
            <person name="Drula E."/>
            <person name="Henrissat B."/>
            <person name="Kohler A."/>
            <person name="Grigoriev I.V."/>
            <person name="Martin F.M."/>
            <person name="Hacquard S."/>
        </authorList>
    </citation>
    <scope>NUCLEOTIDE SEQUENCE</scope>
    <source>
        <strain evidence="5">MPI-CAGE-AT-0021</strain>
    </source>
</reference>
<dbReference type="PROSITE" id="PS50837">
    <property type="entry name" value="NACHT"/>
    <property type="match status" value="1"/>
</dbReference>
<dbReference type="InterPro" id="IPR056884">
    <property type="entry name" value="NPHP3-like_N"/>
</dbReference>
<evidence type="ECO:0000313" key="6">
    <source>
        <dbReference type="Proteomes" id="UP000717696"/>
    </source>
</evidence>
<feature type="domain" description="NACHT" evidence="4">
    <location>
        <begin position="90"/>
        <end position="239"/>
    </location>
</feature>
<proteinExistence type="predicted"/>
<dbReference type="Proteomes" id="UP000717696">
    <property type="component" value="Unassembled WGS sequence"/>
</dbReference>
<gene>
    <name evidence="5" type="ORF">B0J13DRAFT_681518</name>
</gene>
<keyword evidence="3" id="KW-0812">Transmembrane</keyword>
<keyword evidence="3" id="KW-1133">Transmembrane helix</keyword>
<organism evidence="5 6">
    <name type="scientific">Dactylonectria estremocensis</name>
    <dbReference type="NCBI Taxonomy" id="1079267"/>
    <lineage>
        <taxon>Eukaryota</taxon>
        <taxon>Fungi</taxon>
        <taxon>Dikarya</taxon>
        <taxon>Ascomycota</taxon>
        <taxon>Pezizomycotina</taxon>
        <taxon>Sordariomycetes</taxon>
        <taxon>Hypocreomycetidae</taxon>
        <taxon>Hypocreales</taxon>
        <taxon>Nectriaceae</taxon>
        <taxon>Dactylonectria</taxon>
    </lineage>
</organism>
<evidence type="ECO:0000256" key="2">
    <source>
        <dbReference type="SAM" id="MobiDB-lite"/>
    </source>
</evidence>
<dbReference type="PANTHER" id="PTHR10039:SF16">
    <property type="entry name" value="GPI INOSITOL-DEACYLASE"/>
    <property type="match status" value="1"/>
</dbReference>
<evidence type="ECO:0000259" key="4">
    <source>
        <dbReference type="PROSITE" id="PS50837"/>
    </source>
</evidence>
<evidence type="ECO:0000313" key="5">
    <source>
        <dbReference type="EMBL" id="KAH7114706.1"/>
    </source>
</evidence>
<dbReference type="AlphaFoldDB" id="A0A9P9IBE9"/>
<dbReference type="InterPro" id="IPR007111">
    <property type="entry name" value="NACHT_NTPase"/>
</dbReference>
<evidence type="ECO:0000256" key="3">
    <source>
        <dbReference type="SAM" id="Phobius"/>
    </source>
</evidence>
<protein>
    <recommendedName>
        <fullName evidence="4">NACHT domain-containing protein</fullName>
    </recommendedName>
</protein>
<feature type="transmembrane region" description="Helical" evidence="3">
    <location>
        <begin position="789"/>
        <end position="810"/>
    </location>
</feature>
<evidence type="ECO:0000256" key="1">
    <source>
        <dbReference type="ARBA" id="ARBA00022737"/>
    </source>
</evidence>
<comment type="caution">
    <text evidence="5">The sequence shown here is derived from an EMBL/GenBank/DDBJ whole genome shotgun (WGS) entry which is preliminary data.</text>
</comment>
<sequence length="917" mass="101007">MKWPFQSKEVEALIHDLRRCTEAISSALQVDQTAIILDIDQKTALDRLPVAEGASYDSRAEEHSPTCLQNTRVDLLRQIQEWAKDPNAKAIFWLNGMAGTGKSTISRTVAQSFASSGCLGASFFFKRGQADRGSLAKFFTTLAAQLAEREPAIAPHIKAAIDVDPHIVGKAVREQFERLIMQPLENTPQDARRSVPLVVIVDALDECDRDEDVKLLINLFSCTKDLQFPKLRILVTSRPELPIRLGFDVVKGTYQDLVLHEIPSDIIRHDISAFFDHELVKIKTEYNSSVSKDRHLPLDWPGEENVQRLGIPSLYLMLAEDYIQRWLFLSSSGLSRAGLVVLLFSILNVVASLYGTLLWALDSPGYIFRESNVTVAEYESLRNRDPPYIIQLHLDPSNLQNTEETLAQVVGSELFKPGLNYTLTGDVQRGTPEITTPTRQDDVGARIWLDSDGFSVSADSYAMIPNPAVADGQEFPGCISFGGGSAAWNCTFNNTFSQAIVETIVGKPEVHWDDESDMKLDSRYVKPNRVDNIWASFGAGGGSAAMMQVFTVTKGTRRHTFVESVLRVTMLTNPGVPFAAQDVEDLVRRTWSMNETERNNPLIDQIVEDMMSAQDQNLSYHFGVNAGDNGNFTVLQSSWGYLTVANSDTGEDIFSLISLTATKITLIRSETIDKPPTPFEKCDHGSFQNEAFGGRITQTDCAALKIDNNSNVFFGQVDTAAVLITYGLGKGRSNVSSESLDDNAMSWTWNMSATMEGLLVARGYVVSVDPALVTISVQKLIAAISGLQLLLSILAAVLAGAAWLALAFFADAHWSNTFLASLIHTTSERDGRKPKPGYMHNPPSVELLVDGDENFIAVSGKAVVLQDRLLVPMDSLGEGPQEEGRQKQGFGTDLYRLPDNEEPTGGDGLMSNYIERG</sequence>
<dbReference type="OrthoDB" id="5348845at2759"/>
<dbReference type="InterPro" id="IPR027417">
    <property type="entry name" value="P-loop_NTPase"/>
</dbReference>
<accession>A0A9P9IBE9</accession>
<keyword evidence="3" id="KW-0472">Membrane</keyword>
<dbReference type="EMBL" id="JAGMUU010000041">
    <property type="protein sequence ID" value="KAH7114706.1"/>
    <property type="molecule type" value="Genomic_DNA"/>
</dbReference>
<dbReference type="Pfam" id="PF24883">
    <property type="entry name" value="NPHP3_N"/>
    <property type="match status" value="1"/>
</dbReference>
<dbReference type="SUPFAM" id="SSF52540">
    <property type="entry name" value="P-loop containing nucleoside triphosphate hydrolases"/>
    <property type="match status" value="1"/>
</dbReference>
<keyword evidence="1" id="KW-0677">Repeat</keyword>
<dbReference type="PANTHER" id="PTHR10039">
    <property type="entry name" value="AMELOGENIN"/>
    <property type="match status" value="1"/>
</dbReference>
<feature type="region of interest" description="Disordered" evidence="2">
    <location>
        <begin position="875"/>
        <end position="908"/>
    </location>
</feature>
<keyword evidence="6" id="KW-1185">Reference proteome</keyword>
<name>A0A9P9IBE9_9HYPO</name>
<dbReference type="Gene3D" id="3.40.50.300">
    <property type="entry name" value="P-loop containing nucleotide triphosphate hydrolases"/>
    <property type="match status" value="1"/>
</dbReference>